<evidence type="ECO:0000259" key="12">
    <source>
        <dbReference type="Pfam" id="PF04101"/>
    </source>
</evidence>
<proteinExistence type="inferred from homology"/>
<evidence type="ECO:0000256" key="9">
    <source>
        <dbReference type="ARBA" id="ARBA00023316"/>
    </source>
</evidence>
<dbReference type="PANTHER" id="PTHR21015:SF22">
    <property type="entry name" value="GLYCOSYLTRANSFERASE"/>
    <property type="match status" value="1"/>
</dbReference>
<comment type="pathway">
    <text evidence="10">Cell wall biogenesis; peptidoglycan biosynthesis.</text>
</comment>
<comment type="subcellular location">
    <subcellularLocation>
        <location evidence="10">Cell membrane</location>
        <topology evidence="10">Peripheral membrane protein</topology>
        <orientation evidence="10">Cytoplasmic side</orientation>
    </subcellularLocation>
</comment>
<evidence type="ECO:0000256" key="5">
    <source>
        <dbReference type="ARBA" id="ARBA00022960"/>
    </source>
</evidence>
<keyword evidence="1 10" id="KW-1003">Cell membrane</keyword>
<feature type="domain" description="Glycosyltransferase family 28 N-terminal" evidence="11">
    <location>
        <begin position="2"/>
        <end position="126"/>
    </location>
</feature>
<keyword evidence="8 10" id="KW-0131">Cell cycle</keyword>
<evidence type="ECO:0000256" key="7">
    <source>
        <dbReference type="ARBA" id="ARBA00023136"/>
    </source>
</evidence>
<evidence type="ECO:0000313" key="13">
    <source>
        <dbReference type="EMBL" id="HGV55232.1"/>
    </source>
</evidence>
<dbReference type="EMBL" id="DSZU01000067">
    <property type="protein sequence ID" value="HGV55232.1"/>
    <property type="molecule type" value="Genomic_DNA"/>
</dbReference>
<accession>A0A832LW24</accession>
<comment type="caution">
    <text evidence="13">The sequence shown here is derived from an EMBL/GenBank/DDBJ whole genome shotgun (WGS) entry which is preliminary data.</text>
</comment>
<protein>
    <recommendedName>
        <fullName evidence="10">UDP-N-acetylglucosamine--N-acetylmuramyl-(pentapeptide) pyrophosphoryl-undecaprenol N-acetylglucosamine transferase</fullName>
        <ecNumber evidence="10">2.4.1.227</ecNumber>
    </recommendedName>
    <alternativeName>
        <fullName evidence="10">Undecaprenyl-PP-MurNAc-pentapeptide-UDPGlcNAc GlcNAc transferase</fullName>
    </alternativeName>
</protein>
<dbReference type="Gene3D" id="3.40.50.2000">
    <property type="entry name" value="Glycogen Phosphorylase B"/>
    <property type="match status" value="2"/>
</dbReference>
<feature type="domain" description="Glycosyl transferase family 28 C-terminal" evidence="12">
    <location>
        <begin position="165"/>
        <end position="324"/>
    </location>
</feature>
<comment type="caution">
    <text evidence="10">Lacks conserved residue(s) required for the propagation of feature annotation.</text>
</comment>
<evidence type="ECO:0000259" key="11">
    <source>
        <dbReference type="Pfam" id="PF03033"/>
    </source>
</evidence>
<dbReference type="Pfam" id="PF03033">
    <property type="entry name" value="Glyco_transf_28"/>
    <property type="match status" value="1"/>
</dbReference>
<keyword evidence="7 10" id="KW-0472">Membrane</keyword>
<feature type="binding site" evidence="10">
    <location>
        <position position="171"/>
    </location>
    <ligand>
        <name>UDP-N-acetyl-alpha-D-glucosamine</name>
        <dbReference type="ChEBI" id="CHEBI:57705"/>
    </ligand>
</feature>
<feature type="binding site" evidence="10">
    <location>
        <position position="108"/>
    </location>
    <ligand>
        <name>UDP-N-acetyl-alpha-D-glucosamine</name>
        <dbReference type="ChEBI" id="CHEBI:57705"/>
    </ligand>
</feature>
<feature type="binding site" evidence="10">
    <location>
        <position position="232"/>
    </location>
    <ligand>
        <name>UDP-N-acetyl-alpha-D-glucosamine</name>
        <dbReference type="ChEBI" id="CHEBI:57705"/>
    </ligand>
</feature>
<evidence type="ECO:0000256" key="4">
    <source>
        <dbReference type="ARBA" id="ARBA00022679"/>
    </source>
</evidence>
<reference evidence="13" key="1">
    <citation type="journal article" date="2020" name="mSystems">
        <title>Genome- and Community-Level Interaction Insights into Carbon Utilization and Element Cycling Functions of Hydrothermarchaeota in Hydrothermal Sediment.</title>
        <authorList>
            <person name="Zhou Z."/>
            <person name="Liu Y."/>
            <person name="Xu W."/>
            <person name="Pan J."/>
            <person name="Luo Z.H."/>
            <person name="Li M."/>
        </authorList>
    </citation>
    <scope>NUCLEOTIDE SEQUENCE [LARGE SCALE GENOMIC DNA]</scope>
    <source>
        <strain evidence="13">SpSt-605</strain>
    </source>
</reference>
<evidence type="ECO:0000256" key="2">
    <source>
        <dbReference type="ARBA" id="ARBA00022618"/>
    </source>
</evidence>
<keyword evidence="5 10" id="KW-0133">Cell shape</keyword>
<sequence length="348" mass="39249">MPGIALAEELLSLGEEVSFVAGTREVERRILKEKPFPVHHIDVEGFVGRPIGGKIRATIKLGKAFFVALRLLQKIRPSVILAEGGYVSVPLVFVGKLLRIKTALHEQNVIPGRANLLLSRLVDRVFVSFEESKRYFPERKTLVSGNPVRKSLLAQRERIHQGRGLLVLGGSLGARFLNDLMLNLWPRLFERVPKLFLIHQTGLEDYERVRKAYEGHPLYPEVKESIRLYPFIEDMAWAYAQADLVVSRAGATTLAELIALEKPAILVPFPYATHQHQEKNAEVLVRAGAGLMFRQKDIEPEAFLQGLVAVLSCEERLNKLREALKKLKRPNPERIIIEELKKLVAAEG</sequence>
<dbReference type="HAMAP" id="MF_00033">
    <property type="entry name" value="MurG"/>
    <property type="match status" value="1"/>
</dbReference>
<name>A0A832LW24_9BACT</name>
<dbReference type="EC" id="2.4.1.227" evidence="10"/>
<evidence type="ECO:0000256" key="1">
    <source>
        <dbReference type="ARBA" id="ARBA00022475"/>
    </source>
</evidence>
<feature type="binding site" evidence="10">
    <location>
        <position position="149"/>
    </location>
    <ligand>
        <name>UDP-N-acetyl-alpha-D-glucosamine</name>
        <dbReference type="ChEBI" id="CHEBI:57705"/>
    </ligand>
</feature>
<keyword evidence="9 10" id="KW-0961">Cell wall biogenesis/degradation</keyword>
<dbReference type="SUPFAM" id="SSF53756">
    <property type="entry name" value="UDP-Glycosyltransferase/glycogen phosphorylase"/>
    <property type="match status" value="1"/>
</dbReference>
<dbReference type="Pfam" id="PF04101">
    <property type="entry name" value="Glyco_tran_28_C"/>
    <property type="match status" value="1"/>
</dbReference>
<dbReference type="GO" id="GO:0051301">
    <property type="term" value="P:cell division"/>
    <property type="evidence" value="ECO:0007669"/>
    <property type="project" value="UniProtKB-KW"/>
</dbReference>
<dbReference type="NCBIfam" id="TIGR01133">
    <property type="entry name" value="murG"/>
    <property type="match status" value="1"/>
</dbReference>
<comment type="catalytic activity">
    <reaction evidence="10">
        <text>di-trans,octa-cis-undecaprenyl diphospho-N-acetyl-alpha-D-muramoyl-L-alanyl-D-glutamyl-meso-2,6-diaminopimeloyl-D-alanyl-D-alanine + UDP-N-acetyl-alpha-D-glucosamine = di-trans,octa-cis-undecaprenyl diphospho-[N-acetyl-alpha-D-glucosaminyl-(1-&gt;4)]-N-acetyl-alpha-D-muramoyl-L-alanyl-D-glutamyl-meso-2,6-diaminopimeloyl-D-alanyl-D-alanine + UDP + H(+)</text>
        <dbReference type="Rhea" id="RHEA:31227"/>
        <dbReference type="ChEBI" id="CHEBI:15378"/>
        <dbReference type="ChEBI" id="CHEBI:57705"/>
        <dbReference type="ChEBI" id="CHEBI:58223"/>
        <dbReference type="ChEBI" id="CHEBI:61387"/>
        <dbReference type="ChEBI" id="CHEBI:61388"/>
        <dbReference type="EC" id="2.4.1.227"/>
    </reaction>
</comment>
<dbReference type="GO" id="GO:0008360">
    <property type="term" value="P:regulation of cell shape"/>
    <property type="evidence" value="ECO:0007669"/>
    <property type="project" value="UniProtKB-KW"/>
</dbReference>
<keyword evidence="6 10" id="KW-0573">Peptidoglycan synthesis</keyword>
<dbReference type="GO" id="GO:0050511">
    <property type="term" value="F:undecaprenyldiphospho-muramoylpentapeptide beta-N-acetylglucosaminyltransferase activity"/>
    <property type="evidence" value="ECO:0007669"/>
    <property type="project" value="UniProtKB-UniRule"/>
</dbReference>
<organism evidence="13">
    <name type="scientific">Caldimicrobium thiodismutans</name>
    <dbReference type="NCBI Taxonomy" id="1653476"/>
    <lineage>
        <taxon>Bacteria</taxon>
        <taxon>Pseudomonadati</taxon>
        <taxon>Thermodesulfobacteriota</taxon>
        <taxon>Thermodesulfobacteria</taxon>
        <taxon>Thermodesulfobacteriales</taxon>
        <taxon>Thermodesulfobacteriaceae</taxon>
        <taxon>Caldimicrobium</taxon>
    </lineage>
</organism>
<dbReference type="GO" id="GO:0005886">
    <property type="term" value="C:plasma membrane"/>
    <property type="evidence" value="ECO:0007669"/>
    <property type="project" value="UniProtKB-SubCell"/>
</dbReference>
<keyword evidence="3 10" id="KW-0328">Glycosyltransferase</keyword>
<keyword evidence="4 10" id="KW-0808">Transferase</keyword>
<dbReference type="InterPro" id="IPR004276">
    <property type="entry name" value="GlycoTrans_28_N"/>
</dbReference>
<dbReference type="GO" id="GO:0005975">
    <property type="term" value="P:carbohydrate metabolic process"/>
    <property type="evidence" value="ECO:0007669"/>
    <property type="project" value="InterPro"/>
</dbReference>
<keyword evidence="2 10" id="KW-0132">Cell division</keyword>
<gene>
    <name evidence="10 13" type="primary">murG</name>
    <name evidence="13" type="ORF">ENT73_04000</name>
</gene>
<dbReference type="PANTHER" id="PTHR21015">
    <property type="entry name" value="UDP-N-ACETYLGLUCOSAMINE--N-ACETYLMURAMYL-(PENTAPEPTIDE) PYROPHOSPHORYL-UNDECAPRENOL N-ACETYLGLUCOSAMINE TRANSFERASE 1"/>
    <property type="match status" value="1"/>
</dbReference>
<dbReference type="AlphaFoldDB" id="A0A832LW24"/>
<feature type="binding site" evidence="10">
    <location>
        <position position="277"/>
    </location>
    <ligand>
        <name>UDP-N-acetyl-alpha-D-glucosamine</name>
        <dbReference type="ChEBI" id="CHEBI:57705"/>
    </ligand>
</feature>
<evidence type="ECO:0000256" key="6">
    <source>
        <dbReference type="ARBA" id="ARBA00022984"/>
    </source>
</evidence>
<dbReference type="UniPathway" id="UPA00219"/>
<dbReference type="GO" id="GO:0009252">
    <property type="term" value="P:peptidoglycan biosynthetic process"/>
    <property type="evidence" value="ECO:0007669"/>
    <property type="project" value="UniProtKB-UniRule"/>
</dbReference>
<evidence type="ECO:0000256" key="8">
    <source>
        <dbReference type="ARBA" id="ARBA00023306"/>
    </source>
</evidence>
<dbReference type="InterPro" id="IPR007235">
    <property type="entry name" value="Glyco_trans_28_C"/>
</dbReference>
<comment type="function">
    <text evidence="10">Cell wall formation. Catalyzes the transfer of a GlcNAc subunit on undecaprenyl-pyrophosphoryl-MurNAc-pentapeptide (lipid intermediate I) to form undecaprenyl-pyrophosphoryl-MurNAc-(pentapeptide)GlcNAc (lipid intermediate II).</text>
</comment>
<evidence type="ECO:0000256" key="10">
    <source>
        <dbReference type="HAMAP-Rule" id="MF_00033"/>
    </source>
</evidence>
<dbReference type="CDD" id="cd03785">
    <property type="entry name" value="GT28_MurG"/>
    <property type="match status" value="1"/>
</dbReference>
<dbReference type="GO" id="GO:0071555">
    <property type="term" value="P:cell wall organization"/>
    <property type="evidence" value="ECO:0007669"/>
    <property type="project" value="UniProtKB-KW"/>
</dbReference>
<dbReference type="InterPro" id="IPR006009">
    <property type="entry name" value="GlcNAc_MurG"/>
</dbReference>
<evidence type="ECO:0000256" key="3">
    <source>
        <dbReference type="ARBA" id="ARBA00022676"/>
    </source>
</evidence>
<comment type="similarity">
    <text evidence="10">Belongs to the glycosyltransferase 28 family. MurG subfamily.</text>
</comment>